<gene>
    <name evidence="5" type="ORF">KQ910_00800</name>
</gene>
<feature type="domain" description="Solute-binding protein family 5" evidence="4">
    <location>
        <begin position="102"/>
        <end position="516"/>
    </location>
</feature>
<accession>A0ABS6ICD9</accession>
<organism evidence="5 6">
    <name type="scientific">Reyranella humidisoli</name>
    <dbReference type="NCBI Taxonomy" id="2849149"/>
    <lineage>
        <taxon>Bacteria</taxon>
        <taxon>Pseudomonadati</taxon>
        <taxon>Pseudomonadota</taxon>
        <taxon>Alphaproteobacteria</taxon>
        <taxon>Hyphomicrobiales</taxon>
        <taxon>Reyranellaceae</taxon>
        <taxon>Reyranella</taxon>
    </lineage>
</organism>
<dbReference type="PANTHER" id="PTHR30290:SF62">
    <property type="entry name" value="OLIGOPEPTIDE ABC TRANSPORTER, PERIPLASMIC OLIGOPEPTIDE-BINDING PROTEIN"/>
    <property type="match status" value="1"/>
</dbReference>
<dbReference type="InterPro" id="IPR000914">
    <property type="entry name" value="SBP_5_dom"/>
</dbReference>
<evidence type="ECO:0000313" key="6">
    <source>
        <dbReference type="Proteomes" id="UP000727907"/>
    </source>
</evidence>
<comment type="subcellular location">
    <subcellularLocation>
        <location evidence="1">Periplasm</location>
    </subcellularLocation>
</comment>
<evidence type="ECO:0000256" key="3">
    <source>
        <dbReference type="SAM" id="SignalP"/>
    </source>
</evidence>
<comment type="similarity">
    <text evidence="2">Belongs to the bacterial solute-binding protein 5 family.</text>
</comment>
<evidence type="ECO:0000256" key="2">
    <source>
        <dbReference type="ARBA" id="ARBA00005695"/>
    </source>
</evidence>
<sequence>MKRRALTATLLLALLGGPALAADPLPAMKETPMFADQVKSGALPPVDKRIPQQPWVVKEFAGGDGPGRQGGQINTLIASARDTRLMTVYSYTRLIVYDDKFKLKPDILESYEEKDGREFTFKLRAGHRWSDGQPFTTEDFRFFWEDVASNKDLSSGGPNVELLVDGQPPKVEIIDPLTIRYTWDKPNPYFIESQARAAPLFLFRPAHYLKKFHAKYTPEAEILKSARGAQQSWVSIYRRLDVMYPNDNIDMPTLNPWVGITPSPAQRFVYLRNPYYHRIDEKGQQLPYVDRMIFTVAATNLVPAKAGLGEADLQPRYLNMRDYTFLQKSAQTSGMNVRLWEAGSGSQLALYPNLTANDPEWRKLMRDVRFRRALSLAIDREELNQVVYIGLAKPSNNTIMPRSELFKPEYATKWADYDPKLANKLLDEIGLTKKDSQGFRLLPNGRPATIVVEHASEETEDNDTLALIADNWKKIGIKMLSKPQTRDNLRLRTSSGEALMTAFAGVVTAAPTPNTSPKEFAPTMLGSLQWSRWGMFVESKGKQGEKCDLASACKLLDYVKEWETGATVEDRRKAWDKILTSNADEVFSIGTVNGVRQPIVVGPKIRNVPKEAYYAWDPGGYIGLYQPDTFWVAQ</sequence>
<evidence type="ECO:0000259" key="4">
    <source>
        <dbReference type="Pfam" id="PF00496"/>
    </source>
</evidence>
<dbReference type="EMBL" id="JAHOPB010000001">
    <property type="protein sequence ID" value="MBU8872276.1"/>
    <property type="molecule type" value="Genomic_DNA"/>
</dbReference>
<reference evidence="5 6" key="1">
    <citation type="submission" date="2021-06" db="EMBL/GenBank/DDBJ databases">
        <authorList>
            <person name="Lee D.H."/>
        </authorList>
    </citation>
    <scope>NUCLEOTIDE SEQUENCE [LARGE SCALE GENOMIC DNA]</scope>
    <source>
        <strain evidence="5 6">MMS21-HV4-11</strain>
    </source>
</reference>
<dbReference type="Pfam" id="PF00496">
    <property type="entry name" value="SBP_bac_5"/>
    <property type="match status" value="1"/>
</dbReference>
<name>A0ABS6ICD9_9HYPH</name>
<evidence type="ECO:0000256" key="1">
    <source>
        <dbReference type="ARBA" id="ARBA00004418"/>
    </source>
</evidence>
<dbReference type="PANTHER" id="PTHR30290">
    <property type="entry name" value="PERIPLASMIC BINDING COMPONENT OF ABC TRANSPORTER"/>
    <property type="match status" value="1"/>
</dbReference>
<dbReference type="Proteomes" id="UP000727907">
    <property type="component" value="Unassembled WGS sequence"/>
</dbReference>
<feature type="signal peptide" evidence="3">
    <location>
        <begin position="1"/>
        <end position="21"/>
    </location>
</feature>
<protein>
    <submittedName>
        <fullName evidence="5">ABC transporter substrate-binding protein</fullName>
    </submittedName>
</protein>
<keyword evidence="6" id="KW-1185">Reference proteome</keyword>
<keyword evidence="3" id="KW-0732">Signal</keyword>
<dbReference type="RefSeq" id="WP_216956055.1">
    <property type="nucleotide sequence ID" value="NZ_JAHOPB010000001.1"/>
</dbReference>
<dbReference type="InterPro" id="IPR039424">
    <property type="entry name" value="SBP_5"/>
</dbReference>
<proteinExistence type="inferred from homology"/>
<dbReference type="CDD" id="cd08500">
    <property type="entry name" value="PBP2_NikA_DppA_OppA_like_4"/>
    <property type="match status" value="1"/>
</dbReference>
<evidence type="ECO:0000313" key="5">
    <source>
        <dbReference type="EMBL" id="MBU8872276.1"/>
    </source>
</evidence>
<feature type="chain" id="PRO_5046977008" evidence="3">
    <location>
        <begin position="22"/>
        <end position="634"/>
    </location>
</feature>
<comment type="caution">
    <text evidence="5">The sequence shown here is derived from an EMBL/GenBank/DDBJ whole genome shotgun (WGS) entry which is preliminary data.</text>
</comment>